<protein>
    <recommendedName>
        <fullName evidence="5">BHLH domain-containing protein</fullName>
    </recommendedName>
</protein>
<dbReference type="PANTHER" id="PTHR47336:SF2">
    <property type="entry name" value="TRANSCRIPTION FACTOR HMS1-RELATED"/>
    <property type="match status" value="1"/>
</dbReference>
<dbReference type="EMBL" id="JAGPYM010000069">
    <property type="protein sequence ID" value="KAH6869564.1"/>
    <property type="molecule type" value="Genomic_DNA"/>
</dbReference>
<accession>A0A9P9AHW4</accession>
<sequence>MVFRKAVSEDDSLPRPGCDLHSSTSSPAPSELSEDSCCQDFGNSSTSCSAGGITNPTLHHLTPCKCKSGKDEDHLKSLPARRSGPHKSKTTTRRAIDRRYPTKLSNEFSALRESILSLRDRTTKGQEENHPEYQQERTVRESAYRATILREAMLYISRLEERNETLQAEHMTLELRVAAYERLFGL</sequence>
<evidence type="ECO:0000313" key="4">
    <source>
        <dbReference type="Proteomes" id="UP000777438"/>
    </source>
</evidence>
<proteinExistence type="predicted"/>
<gene>
    <name evidence="3" type="ORF">B0T10DRAFT_281173</name>
</gene>
<organism evidence="3 4">
    <name type="scientific">Thelonectria olida</name>
    <dbReference type="NCBI Taxonomy" id="1576542"/>
    <lineage>
        <taxon>Eukaryota</taxon>
        <taxon>Fungi</taxon>
        <taxon>Dikarya</taxon>
        <taxon>Ascomycota</taxon>
        <taxon>Pezizomycotina</taxon>
        <taxon>Sordariomycetes</taxon>
        <taxon>Hypocreomycetidae</taxon>
        <taxon>Hypocreales</taxon>
        <taxon>Nectriaceae</taxon>
        <taxon>Thelonectria</taxon>
    </lineage>
</organism>
<dbReference type="InterPro" id="IPR052099">
    <property type="entry name" value="Regulatory_TF_Diverse"/>
</dbReference>
<keyword evidence="4" id="KW-1185">Reference proteome</keyword>
<dbReference type="InterPro" id="IPR036638">
    <property type="entry name" value="HLH_DNA-bd_sf"/>
</dbReference>
<keyword evidence="1" id="KW-0175">Coiled coil</keyword>
<evidence type="ECO:0000313" key="3">
    <source>
        <dbReference type="EMBL" id="KAH6869564.1"/>
    </source>
</evidence>
<name>A0A9P9AHW4_9HYPO</name>
<evidence type="ECO:0000256" key="2">
    <source>
        <dbReference type="SAM" id="MobiDB-lite"/>
    </source>
</evidence>
<feature type="coiled-coil region" evidence="1">
    <location>
        <begin position="149"/>
        <end position="183"/>
    </location>
</feature>
<evidence type="ECO:0008006" key="5">
    <source>
        <dbReference type="Google" id="ProtNLM"/>
    </source>
</evidence>
<dbReference type="OrthoDB" id="5252538at2759"/>
<reference evidence="3 4" key="1">
    <citation type="journal article" date="2021" name="Nat. Commun.">
        <title>Genetic determinants of endophytism in the Arabidopsis root mycobiome.</title>
        <authorList>
            <person name="Mesny F."/>
            <person name="Miyauchi S."/>
            <person name="Thiergart T."/>
            <person name="Pickel B."/>
            <person name="Atanasova L."/>
            <person name="Karlsson M."/>
            <person name="Huettel B."/>
            <person name="Barry K.W."/>
            <person name="Haridas S."/>
            <person name="Chen C."/>
            <person name="Bauer D."/>
            <person name="Andreopoulos W."/>
            <person name="Pangilinan J."/>
            <person name="LaButti K."/>
            <person name="Riley R."/>
            <person name="Lipzen A."/>
            <person name="Clum A."/>
            <person name="Drula E."/>
            <person name="Henrissat B."/>
            <person name="Kohler A."/>
            <person name="Grigoriev I.V."/>
            <person name="Martin F.M."/>
            <person name="Hacquard S."/>
        </authorList>
    </citation>
    <scope>NUCLEOTIDE SEQUENCE [LARGE SCALE GENOMIC DNA]</scope>
    <source>
        <strain evidence="3 4">MPI-CAGE-CH-0241</strain>
    </source>
</reference>
<dbReference type="AlphaFoldDB" id="A0A9P9AHW4"/>
<dbReference type="Proteomes" id="UP000777438">
    <property type="component" value="Unassembled WGS sequence"/>
</dbReference>
<comment type="caution">
    <text evidence="3">The sequence shown here is derived from an EMBL/GenBank/DDBJ whole genome shotgun (WGS) entry which is preliminary data.</text>
</comment>
<dbReference type="GO" id="GO:0046983">
    <property type="term" value="F:protein dimerization activity"/>
    <property type="evidence" value="ECO:0007669"/>
    <property type="project" value="InterPro"/>
</dbReference>
<feature type="compositionally biased region" description="Low complexity" evidence="2">
    <location>
        <begin position="22"/>
        <end position="31"/>
    </location>
</feature>
<dbReference type="PANTHER" id="PTHR47336">
    <property type="entry name" value="TRANSCRIPTION FACTOR HMS1-RELATED"/>
    <property type="match status" value="1"/>
</dbReference>
<dbReference type="SUPFAM" id="SSF47459">
    <property type="entry name" value="HLH, helix-loop-helix DNA-binding domain"/>
    <property type="match status" value="1"/>
</dbReference>
<feature type="region of interest" description="Disordered" evidence="2">
    <location>
        <begin position="1"/>
        <end position="36"/>
    </location>
</feature>
<evidence type="ECO:0000256" key="1">
    <source>
        <dbReference type="SAM" id="Coils"/>
    </source>
</evidence>
<dbReference type="Gene3D" id="4.10.280.10">
    <property type="entry name" value="Helix-loop-helix DNA-binding domain"/>
    <property type="match status" value="1"/>
</dbReference>